<organism evidence="4 5">
    <name type="scientific">Anaeramoeba flamelloides</name>
    <dbReference type="NCBI Taxonomy" id="1746091"/>
    <lineage>
        <taxon>Eukaryota</taxon>
        <taxon>Metamonada</taxon>
        <taxon>Anaeramoebidae</taxon>
        <taxon>Anaeramoeba</taxon>
    </lineage>
</organism>
<sequence>MKTNKIRKLFIKNLPRQYSIDKLVQLIKKKTHCSPNLEILQKKKNPNNGLAILTPLSKANEIRMKQQLSNKFSFCKKNNHKKKNNKNKRKNYSSKGNDTNTHTTKKGLRNQNRDSTTNKKNDKKKITKEIFHQKKIFSHNKEIAKNTVFMCNLPYRAKLTEIKNLLKKISQFKDIELYYDRYKRFKGSAKITLTNKNAYLNLLKHSGKLSLHNRRIFIKKFFNLKEKNKNSENPTQDQHQNNTHKSYNNKENEWFQKEFLNKNNTKSSTFYKPNYQKNDKTQLKNLKISNNQIIIFNLPKKYK</sequence>
<dbReference type="InterPro" id="IPR035979">
    <property type="entry name" value="RBD_domain_sf"/>
</dbReference>
<evidence type="ECO:0000313" key="5">
    <source>
        <dbReference type="Proteomes" id="UP001146793"/>
    </source>
</evidence>
<feature type="region of interest" description="Disordered" evidence="2">
    <location>
        <begin position="76"/>
        <end position="125"/>
    </location>
</feature>
<name>A0AAV7Z031_9EUKA</name>
<proteinExistence type="predicted"/>
<gene>
    <name evidence="4" type="ORF">M0812_20007</name>
</gene>
<accession>A0AAV7Z031</accession>
<keyword evidence="1" id="KW-0694">RNA-binding</keyword>
<evidence type="ECO:0000256" key="1">
    <source>
        <dbReference type="PROSITE-ProRule" id="PRU00176"/>
    </source>
</evidence>
<dbReference type="InterPro" id="IPR012677">
    <property type="entry name" value="Nucleotide-bd_a/b_plait_sf"/>
</dbReference>
<evidence type="ECO:0000313" key="4">
    <source>
        <dbReference type="EMBL" id="KAJ3433950.1"/>
    </source>
</evidence>
<feature type="domain" description="RRM" evidence="3">
    <location>
        <begin position="146"/>
        <end position="229"/>
    </location>
</feature>
<dbReference type="Pfam" id="PF00076">
    <property type="entry name" value="RRM_1"/>
    <property type="match status" value="1"/>
</dbReference>
<dbReference type="SMART" id="SM00360">
    <property type="entry name" value="RRM"/>
    <property type="match status" value="1"/>
</dbReference>
<dbReference type="InterPro" id="IPR000504">
    <property type="entry name" value="RRM_dom"/>
</dbReference>
<dbReference type="EMBL" id="JANTQA010000045">
    <property type="protein sequence ID" value="KAJ3433950.1"/>
    <property type="molecule type" value="Genomic_DNA"/>
</dbReference>
<protein>
    <recommendedName>
        <fullName evidence="3">RRM domain-containing protein</fullName>
    </recommendedName>
</protein>
<evidence type="ECO:0000256" key="2">
    <source>
        <dbReference type="SAM" id="MobiDB-lite"/>
    </source>
</evidence>
<dbReference type="SUPFAM" id="SSF54928">
    <property type="entry name" value="RNA-binding domain, RBD"/>
    <property type="match status" value="1"/>
</dbReference>
<evidence type="ECO:0000259" key="3">
    <source>
        <dbReference type="PROSITE" id="PS50102"/>
    </source>
</evidence>
<dbReference type="Proteomes" id="UP001146793">
    <property type="component" value="Unassembled WGS sequence"/>
</dbReference>
<reference evidence="4" key="1">
    <citation type="submission" date="2022-08" db="EMBL/GenBank/DDBJ databases">
        <title>Novel sulphate-reducing endosymbionts in the free-living metamonad Anaeramoeba.</title>
        <authorList>
            <person name="Jerlstrom-Hultqvist J."/>
            <person name="Cepicka I."/>
            <person name="Gallot-Lavallee L."/>
            <person name="Salas-Leiva D."/>
            <person name="Curtis B.A."/>
            <person name="Zahonova K."/>
            <person name="Pipaliya S."/>
            <person name="Dacks J."/>
            <person name="Roger A.J."/>
        </authorList>
    </citation>
    <scope>NUCLEOTIDE SEQUENCE</scope>
    <source>
        <strain evidence="4">Busselton2</strain>
    </source>
</reference>
<dbReference type="AlphaFoldDB" id="A0AAV7Z031"/>
<dbReference type="Gene3D" id="3.30.70.330">
    <property type="match status" value="1"/>
</dbReference>
<dbReference type="PROSITE" id="PS50102">
    <property type="entry name" value="RRM"/>
    <property type="match status" value="1"/>
</dbReference>
<feature type="compositionally biased region" description="Basic residues" evidence="2">
    <location>
        <begin position="77"/>
        <end position="92"/>
    </location>
</feature>
<dbReference type="GO" id="GO:0003723">
    <property type="term" value="F:RNA binding"/>
    <property type="evidence" value="ECO:0007669"/>
    <property type="project" value="UniProtKB-UniRule"/>
</dbReference>
<comment type="caution">
    <text evidence="4">The sequence shown here is derived from an EMBL/GenBank/DDBJ whole genome shotgun (WGS) entry which is preliminary data.</text>
</comment>